<feature type="domain" description="R3H" evidence="1">
    <location>
        <begin position="41"/>
        <end position="92"/>
    </location>
</feature>
<dbReference type="EMBL" id="LUCM01001517">
    <property type="protein sequence ID" value="KAA0198759.1"/>
    <property type="molecule type" value="Genomic_DNA"/>
</dbReference>
<accession>A0A8E0S767</accession>
<reference evidence="2" key="1">
    <citation type="submission" date="2019-05" db="EMBL/GenBank/DDBJ databases">
        <title>Annotation for the trematode Fasciolopsis buski.</title>
        <authorList>
            <person name="Choi Y.-J."/>
        </authorList>
    </citation>
    <scope>NUCLEOTIDE SEQUENCE</scope>
    <source>
        <strain evidence="2">HT</strain>
        <tissue evidence="2">Whole worm</tissue>
    </source>
</reference>
<dbReference type="Gene3D" id="3.30.1370.50">
    <property type="entry name" value="R3H-like domain"/>
    <property type="match status" value="1"/>
</dbReference>
<protein>
    <recommendedName>
        <fullName evidence="1">R3H domain-containing protein</fullName>
    </recommendedName>
</protein>
<dbReference type="PROSITE" id="PS51061">
    <property type="entry name" value="R3H"/>
    <property type="match status" value="1"/>
</dbReference>
<dbReference type="InterPro" id="IPR001374">
    <property type="entry name" value="R3H_dom"/>
</dbReference>
<proteinExistence type="predicted"/>
<organism evidence="2 3">
    <name type="scientific">Fasciolopsis buskii</name>
    <dbReference type="NCBI Taxonomy" id="27845"/>
    <lineage>
        <taxon>Eukaryota</taxon>
        <taxon>Metazoa</taxon>
        <taxon>Spiralia</taxon>
        <taxon>Lophotrochozoa</taxon>
        <taxon>Platyhelminthes</taxon>
        <taxon>Trematoda</taxon>
        <taxon>Digenea</taxon>
        <taxon>Plagiorchiida</taxon>
        <taxon>Echinostomata</taxon>
        <taxon>Echinostomatoidea</taxon>
        <taxon>Fasciolidae</taxon>
        <taxon>Fasciolopsis</taxon>
    </lineage>
</organism>
<evidence type="ECO:0000259" key="1">
    <source>
        <dbReference type="PROSITE" id="PS51061"/>
    </source>
</evidence>
<dbReference type="AlphaFoldDB" id="A0A8E0S767"/>
<comment type="caution">
    <text evidence="2">The sequence shown here is derived from an EMBL/GenBank/DDBJ whole genome shotgun (WGS) entry which is preliminary data.</text>
</comment>
<dbReference type="SUPFAM" id="SSF82708">
    <property type="entry name" value="R3H domain"/>
    <property type="match status" value="1"/>
</dbReference>
<keyword evidence="3" id="KW-1185">Reference proteome</keyword>
<dbReference type="InterPro" id="IPR036867">
    <property type="entry name" value="R3H_dom_sf"/>
</dbReference>
<sequence>MVDAVRSRAVTTSKETYNCGSHSGVLAEWLLRDDVTAYVDEDIRHAIIIAFLRLLESGRSETLTFPSSLTAKERAFVHMVAKLLGLRSQSFG</sequence>
<dbReference type="Proteomes" id="UP000728185">
    <property type="component" value="Unassembled WGS sequence"/>
</dbReference>
<evidence type="ECO:0000313" key="3">
    <source>
        <dbReference type="Proteomes" id="UP000728185"/>
    </source>
</evidence>
<name>A0A8E0S767_9TREM</name>
<dbReference type="GO" id="GO:0003676">
    <property type="term" value="F:nucleic acid binding"/>
    <property type="evidence" value="ECO:0007669"/>
    <property type="project" value="UniProtKB-UniRule"/>
</dbReference>
<gene>
    <name evidence="2" type="ORF">FBUS_06728</name>
</gene>
<evidence type="ECO:0000313" key="2">
    <source>
        <dbReference type="EMBL" id="KAA0198759.1"/>
    </source>
</evidence>
<dbReference type="Pfam" id="PF01424">
    <property type="entry name" value="R3H"/>
    <property type="match status" value="1"/>
</dbReference>